<keyword evidence="2" id="KW-0521">NADP</keyword>
<feature type="domain" description="NADP-dependent oxidoreductase" evidence="4">
    <location>
        <begin position="15"/>
        <end position="314"/>
    </location>
</feature>
<dbReference type="FunFam" id="3.20.20.100:FF:000004">
    <property type="entry name" value="Oxidoreductase, aldo/keto reductase"/>
    <property type="match status" value="1"/>
</dbReference>
<keyword evidence="3" id="KW-0560">Oxidoreductase</keyword>
<organism evidence="5 6">
    <name type="scientific">candidate division KSB3 bacterium</name>
    <dbReference type="NCBI Taxonomy" id="2044937"/>
    <lineage>
        <taxon>Bacteria</taxon>
        <taxon>candidate division KSB3</taxon>
    </lineage>
</organism>
<name>A0A9D5JXL5_9BACT</name>
<dbReference type="GO" id="GO:0005829">
    <property type="term" value="C:cytosol"/>
    <property type="evidence" value="ECO:0007669"/>
    <property type="project" value="UniProtKB-ARBA"/>
</dbReference>
<dbReference type="AlphaFoldDB" id="A0A9D5JXL5"/>
<evidence type="ECO:0000313" key="5">
    <source>
        <dbReference type="EMBL" id="MBD3326108.1"/>
    </source>
</evidence>
<evidence type="ECO:0000256" key="1">
    <source>
        <dbReference type="ARBA" id="ARBA00006515"/>
    </source>
</evidence>
<proteinExistence type="inferred from homology"/>
<evidence type="ECO:0000256" key="2">
    <source>
        <dbReference type="ARBA" id="ARBA00022857"/>
    </source>
</evidence>
<protein>
    <submittedName>
        <fullName evidence="5">Aldo/keto reductase</fullName>
    </submittedName>
</protein>
<evidence type="ECO:0000313" key="6">
    <source>
        <dbReference type="Proteomes" id="UP000649604"/>
    </source>
</evidence>
<sequence>MEYRRLGKYGLKVSELSLGAWVTFGEQVGEGGARECIHAAYDAGVNYFDNADVYASGNAEVVMGNVMKDIPRTDLVISSKVFWPVGEGPNDRGLSRKHIMESVHGSLERLGTDYLDLYFCHRYDLDVPVEEVVRAMDDLVHQGKVLYWGTSEWRSGQIAHAVGIARQWGLYAPAVEQPQYNMFTRSIVETELVEAAHQHGIGLVTWSPLASGILTGKYNEGIPEGTRLADPNYAWLRDFVTDEKIAKVQQLAKIARELDCTLAQLAIAWLLRIPEVSSVITGASRVSQVHENLKAIEINEQLTPDLLDRIETILDNAPQGH</sequence>
<reference evidence="5" key="1">
    <citation type="submission" date="2019-11" db="EMBL/GenBank/DDBJ databases">
        <title>Microbial mats filling the niche in hypersaline microbial mats.</title>
        <authorList>
            <person name="Wong H.L."/>
            <person name="Macleod F.I."/>
            <person name="White R.A. III"/>
            <person name="Burns B.P."/>
        </authorList>
    </citation>
    <scope>NUCLEOTIDE SEQUENCE</scope>
    <source>
        <strain evidence="5">Rbin_158</strain>
    </source>
</reference>
<dbReference type="InterPro" id="IPR036812">
    <property type="entry name" value="NAD(P)_OxRdtase_dom_sf"/>
</dbReference>
<dbReference type="PANTHER" id="PTHR43150:SF2">
    <property type="entry name" value="HYPERKINETIC, ISOFORM M"/>
    <property type="match status" value="1"/>
</dbReference>
<gene>
    <name evidence="5" type="ORF">GF339_16095</name>
</gene>
<accession>A0A9D5JXL5</accession>
<dbReference type="InterPro" id="IPR023210">
    <property type="entry name" value="NADP_OxRdtase_dom"/>
</dbReference>
<dbReference type="Proteomes" id="UP000649604">
    <property type="component" value="Unassembled WGS sequence"/>
</dbReference>
<comment type="caution">
    <text evidence="5">The sequence shown here is derived from an EMBL/GenBank/DDBJ whole genome shotgun (WGS) entry which is preliminary data.</text>
</comment>
<dbReference type="Pfam" id="PF00248">
    <property type="entry name" value="Aldo_ket_red"/>
    <property type="match status" value="1"/>
</dbReference>
<dbReference type="InterPro" id="IPR005399">
    <property type="entry name" value="K_chnl_volt-dep_bsu_KCNAB-rel"/>
</dbReference>
<dbReference type="PANTHER" id="PTHR43150">
    <property type="entry name" value="HYPERKINETIC, ISOFORM M"/>
    <property type="match status" value="1"/>
</dbReference>
<evidence type="ECO:0000256" key="3">
    <source>
        <dbReference type="ARBA" id="ARBA00023002"/>
    </source>
</evidence>
<dbReference type="PRINTS" id="PR01577">
    <property type="entry name" value="KCNABCHANNEL"/>
</dbReference>
<evidence type="ECO:0000259" key="4">
    <source>
        <dbReference type="Pfam" id="PF00248"/>
    </source>
</evidence>
<dbReference type="Gene3D" id="3.20.20.100">
    <property type="entry name" value="NADP-dependent oxidoreductase domain"/>
    <property type="match status" value="1"/>
</dbReference>
<comment type="similarity">
    <text evidence="1">Belongs to the shaker potassium channel beta subunit family.</text>
</comment>
<dbReference type="GO" id="GO:0016491">
    <property type="term" value="F:oxidoreductase activity"/>
    <property type="evidence" value="ECO:0007669"/>
    <property type="project" value="UniProtKB-KW"/>
</dbReference>
<dbReference type="SUPFAM" id="SSF51430">
    <property type="entry name" value="NAD(P)-linked oxidoreductase"/>
    <property type="match status" value="1"/>
</dbReference>
<dbReference type="EMBL" id="WJJP01000527">
    <property type="protein sequence ID" value="MBD3326108.1"/>
    <property type="molecule type" value="Genomic_DNA"/>
</dbReference>